<dbReference type="PRINTS" id="PR00038">
    <property type="entry name" value="HTHLUXR"/>
</dbReference>
<gene>
    <name evidence="9" type="ORF">I5731_12320</name>
</gene>
<reference evidence="9" key="1">
    <citation type="submission" date="2020-12" db="EMBL/GenBank/DDBJ databases">
        <title>Methylobrevis albus sp. nov., isolated from fresh water lack sediment.</title>
        <authorList>
            <person name="Zou Q."/>
        </authorList>
    </citation>
    <scope>NUCLEOTIDE SEQUENCE</scope>
    <source>
        <strain evidence="9">L22</strain>
    </source>
</reference>
<sequence>MAEPTRPRDIVLVVDDSPDTLSFLTDALEQSGATVLVAIDGAQALALVERITPDVILMDAVMPGMDGFETCRRLKRSSALSHVPVIFMTGLTETEHIVHGLEAGGVDYVTKPIVIDELFARIRVHLANARSAQSARAALDTAGRYLLASNRAGEVVWCTPQAIRMLSAVLPSDDGRLLLPDPFFRLLRAGSEPAAAATVQLSAPDGMQLLIAFIGRGGRDELLFRLTAEESGGQEGQLRRHFTLTVREAEVLLWIARGKSNRDIGEILGLSPRTVNKHLEQIYAKLGVENRASAAVLAAEVLSRR</sequence>
<dbReference type="InterPro" id="IPR039420">
    <property type="entry name" value="WalR-like"/>
</dbReference>
<dbReference type="GO" id="GO:0006355">
    <property type="term" value="P:regulation of DNA-templated transcription"/>
    <property type="evidence" value="ECO:0007669"/>
    <property type="project" value="InterPro"/>
</dbReference>
<dbReference type="SMART" id="SM00448">
    <property type="entry name" value="REC"/>
    <property type="match status" value="1"/>
</dbReference>
<dbReference type="PANTHER" id="PTHR48111">
    <property type="entry name" value="REGULATOR OF RPOS"/>
    <property type="match status" value="1"/>
</dbReference>
<dbReference type="Pfam" id="PF00072">
    <property type="entry name" value="Response_reg"/>
    <property type="match status" value="1"/>
</dbReference>
<dbReference type="EMBL" id="JADZLT010000050">
    <property type="protein sequence ID" value="MBH0238612.1"/>
    <property type="molecule type" value="Genomic_DNA"/>
</dbReference>
<dbReference type="Proteomes" id="UP000631694">
    <property type="component" value="Unassembled WGS sequence"/>
</dbReference>
<dbReference type="InterPro" id="IPR016032">
    <property type="entry name" value="Sig_transdc_resp-reg_C-effctor"/>
</dbReference>
<comment type="caution">
    <text evidence="9">The sequence shown here is derived from an EMBL/GenBank/DDBJ whole genome shotgun (WGS) entry which is preliminary data.</text>
</comment>
<dbReference type="CDD" id="cd19920">
    <property type="entry name" value="REC_PA4781-like"/>
    <property type="match status" value="1"/>
</dbReference>
<keyword evidence="2" id="KW-0902">Two-component regulatory system</keyword>
<dbReference type="GO" id="GO:0005829">
    <property type="term" value="C:cytosol"/>
    <property type="evidence" value="ECO:0007669"/>
    <property type="project" value="TreeGrafter"/>
</dbReference>
<dbReference type="SUPFAM" id="SSF52172">
    <property type="entry name" value="CheY-like"/>
    <property type="match status" value="1"/>
</dbReference>
<dbReference type="SMART" id="SM00421">
    <property type="entry name" value="HTH_LUXR"/>
    <property type="match status" value="1"/>
</dbReference>
<keyword evidence="5" id="KW-0804">Transcription</keyword>
<accession>A0A931MYN3</accession>
<evidence type="ECO:0000256" key="4">
    <source>
        <dbReference type="ARBA" id="ARBA00023125"/>
    </source>
</evidence>
<organism evidence="9 10">
    <name type="scientific">Methylobrevis albus</name>
    <dbReference type="NCBI Taxonomy" id="2793297"/>
    <lineage>
        <taxon>Bacteria</taxon>
        <taxon>Pseudomonadati</taxon>
        <taxon>Pseudomonadota</taxon>
        <taxon>Alphaproteobacteria</taxon>
        <taxon>Hyphomicrobiales</taxon>
        <taxon>Pleomorphomonadaceae</taxon>
        <taxon>Methylobrevis</taxon>
    </lineage>
</organism>
<feature type="domain" description="HTH luxR-type" evidence="7">
    <location>
        <begin position="237"/>
        <end position="302"/>
    </location>
</feature>
<dbReference type="Gene3D" id="1.10.10.10">
    <property type="entry name" value="Winged helix-like DNA-binding domain superfamily/Winged helix DNA-binding domain"/>
    <property type="match status" value="1"/>
</dbReference>
<dbReference type="GO" id="GO:0032993">
    <property type="term" value="C:protein-DNA complex"/>
    <property type="evidence" value="ECO:0007669"/>
    <property type="project" value="TreeGrafter"/>
</dbReference>
<evidence type="ECO:0000256" key="2">
    <source>
        <dbReference type="ARBA" id="ARBA00023012"/>
    </source>
</evidence>
<dbReference type="InterPro" id="IPR000792">
    <property type="entry name" value="Tscrpt_reg_LuxR_C"/>
</dbReference>
<evidence type="ECO:0000259" key="7">
    <source>
        <dbReference type="PROSITE" id="PS50043"/>
    </source>
</evidence>
<keyword evidence="1 6" id="KW-0597">Phosphoprotein</keyword>
<dbReference type="Gene3D" id="3.40.50.2300">
    <property type="match status" value="1"/>
</dbReference>
<feature type="domain" description="Response regulatory" evidence="8">
    <location>
        <begin position="10"/>
        <end position="126"/>
    </location>
</feature>
<dbReference type="PANTHER" id="PTHR48111:SF1">
    <property type="entry name" value="TWO-COMPONENT RESPONSE REGULATOR ORR33"/>
    <property type="match status" value="1"/>
</dbReference>
<evidence type="ECO:0000256" key="5">
    <source>
        <dbReference type="ARBA" id="ARBA00023163"/>
    </source>
</evidence>
<evidence type="ECO:0000256" key="3">
    <source>
        <dbReference type="ARBA" id="ARBA00023015"/>
    </source>
</evidence>
<dbReference type="SUPFAM" id="SSF46894">
    <property type="entry name" value="C-terminal effector domain of the bipartite response regulators"/>
    <property type="match status" value="1"/>
</dbReference>
<evidence type="ECO:0000256" key="6">
    <source>
        <dbReference type="PROSITE-ProRule" id="PRU00169"/>
    </source>
</evidence>
<dbReference type="RefSeq" id="WP_197311673.1">
    <property type="nucleotide sequence ID" value="NZ_JADZLT010000050.1"/>
</dbReference>
<dbReference type="InterPro" id="IPR036388">
    <property type="entry name" value="WH-like_DNA-bd_sf"/>
</dbReference>
<evidence type="ECO:0000256" key="1">
    <source>
        <dbReference type="ARBA" id="ARBA00022553"/>
    </source>
</evidence>
<protein>
    <submittedName>
        <fullName evidence="9">Response regulator transcription factor</fullName>
    </submittedName>
</protein>
<dbReference type="InterPro" id="IPR001789">
    <property type="entry name" value="Sig_transdc_resp-reg_receiver"/>
</dbReference>
<evidence type="ECO:0000259" key="8">
    <source>
        <dbReference type="PROSITE" id="PS50110"/>
    </source>
</evidence>
<dbReference type="PROSITE" id="PS50043">
    <property type="entry name" value="HTH_LUXR_2"/>
    <property type="match status" value="1"/>
</dbReference>
<keyword evidence="4" id="KW-0238">DNA-binding</keyword>
<keyword evidence="10" id="KW-1185">Reference proteome</keyword>
<dbReference type="AlphaFoldDB" id="A0A931MYN3"/>
<dbReference type="PROSITE" id="PS50110">
    <property type="entry name" value="RESPONSE_REGULATORY"/>
    <property type="match status" value="1"/>
</dbReference>
<dbReference type="Pfam" id="PF00196">
    <property type="entry name" value="GerE"/>
    <property type="match status" value="1"/>
</dbReference>
<evidence type="ECO:0000313" key="10">
    <source>
        <dbReference type="Proteomes" id="UP000631694"/>
    </source>
</evidence>
<dbReference type="InterPro" id="IPR011006">
    <property type="entry name" value="CheY-like_superfamily"/>
</dbReference>
<name>A0A931MYN3_9HYPH</name>
<keyword evidence="3" id="KW-0805">Transcription regulation</keyword>
<dbReference type="CDD" id="cd06170">
    <property type="entry name" value="LuxR_C_like"/>
    <property type="match status" value="1"/>
</dbReference>
<dbReference type="FunFam" id="3.40.50.2300:FF:000477">
    <property type="entry name" value="Two-component response regulator"/>
    <property type="match status" value="1"/>
</dbReference>
<feature type="modified residue" description="4-aspartylphosphate" evidence="6">
    <location>
        <position position="59"/>
    </location>
</feature>
<evidence type="ECO:0000313" key="9">
    <source>
        <dbReference type="EMBL" id="MBH0238612.1"/>
    </source>
</evidence>
<dbReference type="GO" id="GO:0000156">
    <property type="term" value="F:phosphorelay response regulator activity"/>
    <property type="evidence" value="ECO:0007669"/>
    <property type="project" value="TreeGrafter"/>
</dbReference>
<proteinExistence type="predicted"/>
<dbReference type="GO" id="GO:0000976">
    <property type="term" value="F:transcription cis-regulatory region binding"/>
    <property type="evidence" value="ECO:0007669"/>
    <property type="project" value="TreeGrafter"/>
</dbReference>